<keyword evidence="1" id="KW-0812">Transmembrane</keyword>
<name>A0A816NR10_BRANA</name>
<dbReference type="Proteomes" id="UP001295469">
    <property type="component" value="Chromosome A09"/>
</dbReference>
<accession>A0A816NR10</accession>
<organism evidence="2">
    <name type="scientific">Brassica napus</name>
    <name type="common">Rape</name>
    <dbReference type="NCBI Taxonomy" id="3708"/>
    <lineage>
        <taxon>Eukaryota</taxon>
        <taxon>Viridiplantae</taxon>
        <taxon>Streptophyta</taxon>
        <taxon>Embryophyta</taxon>
        <taxon>Tracheophyta</taxon>
        <taxon>Spermatophyta</taxon>
        <taxon>Magnoliopsida</taxon>
        <taxon>eudicotyledons</taxon>
        <taxon>Gunneridae</taxon>
        <taxon>Pentapetalae</taxon>
        <taxon>rosids</taxon>
        <taxon>malvids</taxon>
        <taxon>Brassicales</taxon>
        <taxon>Brassicaceae</taxon>
        <taxon>Brassiceae</taxon>
        <taxon>Brassica</taxon>
    </lineage>
</organism>
<evidence type="ECO:0000313" key="2">
    <source>
        <dbReference type="EMBL" id="CAF2038547.1"/>
    </source>
</evidence>
<proteinExistence type="predicted"/>
<evidence type="ECO:0000256" key="1">
    <source>
        <dbReference type="SAM" id="Phobius"/>
    </source>
</evidence>
<dbReference type="AlphaFoldDB" id="A0A816NR10"/>
<feature type="transmembrane region" description="Helical" evidence="1">
    <location>
        <begin position="59"/>
        <end position="82"/>
    </location>
</feature>
<reference evidence="2" key="1">
    <citation type="submission" date="2021-01" db="EMBL/GenBank/DDBJ databases">
        <authorList>
            <consortium name="Genoscope - CEA"/>
            <person name="William W."/>
        </authorList>
    </citation>
    <scope>NUCLEOTIDE SEQUENCE</scope>
</reference>
<protein>
    <submittedName>
        <fullName evidence="2">(rape) hypothetical protein</fullName>
    </submittedName>
</protein>
<dbReference type="EMBL" id="HG994363">
    <property type="protein sequence ID" value="CAF2038547.1"/>
    <property type="molecule type" value="Genomic_DNA"/>
</dbReference>
<keyword evidence="1" id="KW-1133">Transmembrane helix</keyword>
<gene>
    <name evidence="2" type="ORF">DARMORV10_A09P12130.1</name>
</gene>
<feature type="transmembrane region" description="Helical" evidence="1">
    <location>
        <begin position="128"/>
        <end position="147"/>
    </location>
</feature>
<sequence length="163" mass="18449">MIPFSVSLSRQSRLPLSHNKKATQRRFVSSLRQDNGDQRQSSLLHLSLMTRRRHKGKSTLSRIIVLLHIPLLVIIMLLFYLVNDYVNRLKEILGTVPPACCMELPYFHGKATELGDIIGSGRISNRLLSMYLACMGFGILALLRGLVSHSTKRSPVLARRKRA</sequence>
<keyword evidence="1" id="KW-0472">Membrane</keyword>